<evidence type="ECO:0000313" key="1">
    <source>
        <dbReference type="EMBL" id="MBP2168812.1"/>
    </source>
</evidence>
<keyword evidence="2" id="KW-1185">Reference proteome</keyword>
<dbReference type="EMBL" id="JAGGMQ010000001">
    <property type="protein sequence ID" value="MBP2168812.1"/>
    <property type="molecule type" value="Genomic_DNA"/>
</dbReference>
<proteinExistence type="predicted"/>
<sequence length="98" mass="11026">MLPFSTEMITESGALSFNDDINNHSLEELLRQAYTQHVGTEYKEKMAVLESASDPANATDIETIYQYQLKTSEYNLTLSLYSTLTRKAVTAVDTLIRA</sequence>
<dbReference type="InterPro" id="IPR047754">
    <property type="entry name" value="T3SS_SctI-like"/>
</dbReference>
<organism evidence="1 2">
    <name type="scientific">Winslowiella toletana</name>
    <dbReference type="NCBI Taxonomy" id="92490"/>
    <lineage>
        <taxon>Bacteria</taxon>
        <taxon>Pseudomonadati</taxon>
        <taxon>Pseudomonadota</taxon>
        <taxon>Gammaproteobacteria</taxon>
        <taxon>Enterobacterales</taxon>
        <taxon>Erwiniaceae</taxon>
        <taxon>Winslowiella</taxon>
    </lineage>
</organism>
<evidence type="ECO:0000313" key="2">
    <source>
        <dbReference type="Proteomes" id="UP001195624"/>
    </source>
</evidence>
<reference evidence="2" key="1">
    <citation type="submission" date="2023-07" db="EMBL/GenBank/DDBJ databases">
        <title>Genome mining of underrepresented organisms for secondary metabolites.</title>
        <authorList>
            <person name="D'Agostino P.M."/>
        </authorList>
    </citation>
    <scope>NUCLEOTIDE SEQUENCE [LARGE SCALE GENOMIC DNA]</scope>
    <source>
        <strain evidence="2">WS4403</strain>
    </source>
</reference>
<protein>
    <recommendedName>
        <fullName evidence="3">Type III secretion system protein PrgJ</fullName>
    </recommendedName>
</protein>
<dbReference type="Proteomes" id="UP001195624">
    <property type="component" value="Unassembled WGS sequence"/>
</dbReference>
<dbReference type="RefSeq" id="WP_017799602.1">
    <property type="nucleotide sequence ID" value="NZ_JAGGMQ010000001.1"/>
</dbReference>
<comment type="caution">
    <text evidence="1">The sequence shown here is derived from an EMBL/GenBank/DDBJ whole genome shotgun (WGS) entry which is preliminary data.</text>
</comment>
<evidence type="ECO:0008006" key="3">
    <source>
        <dbReference type="Google" id="ProtNLM"/>
    </source>
</evidence>
<accession>A0ABS4P842</accession>
<dbReference type="NCBIfam" id="NF038054">
    <property type="entry name" value="T3SS_SctI"/>
    <property type="match status" value="1"/>
</dbReference>
<name>A0ABS4P842_9GAMM</name>
<gene>
    <name evidence="1" type="ORF">J2125_002004</name>
</gene>